<comment type="caution">
    <text evidence="3">The sequence shown here is derived from an EMBL/GenBank/DDBJ whole genome shotgun (WGS) entry which is preliminary data.</text>
</comment>
<evidence type="ECO:0000313" key="3">
    <source>
        <dbReference type="EMBL" id="MEE3849912.1"/>
    </source>
</evidence>
<evidence type="ECO:0000313" key="4">
    <source>
        <dbReference type="Proteomes" id="UP001347146"/>
    </source>
</evidence>
<dbReference type="EMBL" id="JAZDUF010000001">
    <property type="protein sequence ID" value="MEE3849912.1"/>
    <property type="molecule type" value="Genomic_DNA"/>
</dbReference>
<evidence type="ECO:0000256" key="1">
    <source>
        <dbReference type="ARBA" id="ARBA00023450"/>
    </source>
</evidence>
<protein>
    <submittedName>
        <fullName evidence="3">DUF222 domain-containing protein</fullName>
    </submittedName>
</protein>
<comment type="similarity">
    <text evidence="1">Belongs to the Rv1128c/1148c/1588c/1702c/1945/3466 family.</text>
</comment>
<reference evidence="3 4" key="1">
    <citation type="submission" date="2024-01" db="EMBL/GenBank/DDBJ databases">
        <title>Draft genome sequence of Gordonia sp. LSe1-13.</title>
        <authorList>
            <person name="Suphannarot A."/>
            <person name="Mingma R."/>
        </authorList>
    </citation>
    <scope>NUCLEOTIDE SEQUENCE [LARGE SCALE GENOMIC DNA]</scope>
    <source>
        <strain evidence="3 4">LSe1-13</strain>
    </source>
</reference>
<dbReference type="Pfam" id="PF01844">
    <property type="entry name" value="HNH"/>
    <property type="match status" value="1"/>
</dbReference>
<gene>
    <name evidence="3" type="ORF">VZC37_06185</name>
</gene>
<dbReference type="Pfam" id="PF02720">
    <property type="entry name" value="DUF222"/>
    <property type="match status" value="1"/>
</dbReference>
<dbReference type="RefSeq" id="WP_330431519.1">
    <property type="nucleotide sequence ID" value="NZ_JAZDUF010000001.1"/>
</dbReference>
<evidence type="ECO:0000259" key="2">
    <source>
        <dbReference type="SMART" id="SM00507"/>
    </source>
</evidence>
<dbReference type="SMART" id="SM00507">
    <property type="entry name" value="HNHc"/>
    <property type="match status" value="1"/>
</dbReference>
<dbReference type="InterPro" id="IPR003615">
    <property type="entry name" value="HNH_nuc"/>
</dbReference>
<name>A0ABU7M9X8_9ACTN</name>
<dbReference type="InterPro" id="IPR003870">
    <property type="entry name" value="DUF222"/>
</dbReference>
<dbReference type="CDD" id="cd00085">
    <property type="entry name" value="HNHc"/>
    <property type="match status" value="1"/>
</dbReference>
<organism evidence="3 4">
    <name type="scientific">Gordonia sesuvii</name>
    <dbReference type="NCBI Taxonomy" id="3116777"/>
    <lineage>
        <taxon>Bacteria</taxon>
        <taxon>Bacillati</taxon>
        <taxon>Actinomycetota</taxon>
        <taxon>Actinomycetes</taxon>
        <taxon>Mycobacteriales</taxon>
        <taxon>Gordoniaceae</taxon>
        <taxon>Gordonia</taxon>
    </lineage>
</organism>
<proteinExistence type="inferred from homology"/>
<sequence length="434" mass="46552">MSVAAELSVTAELSASADLSPSAELSAVGSILRELQCDDLSGRATFDAMGQLLTLRNLVDHQAARLAAQLDRLGVARDHGRSTRELLIVMGFAPSVAQRLLRVAGSLEALPTLDAHAADGAIPAEHVDAIARGVSHIAGRTTEPIDDALRLNHVTDLLGQYFSGATPADIDKRARTLGNQLADDTDGLPAAEDRQLNELATHTDDDGRLHLEASLDIEVGEKLCAALNALGAPRPQPDGSRDPRTIARRHADALDTILDIAARMPSDIASAAPKTQLLLTIPADTPTLAELDLMGSVTQATLRRLSCDAATTTLLIDDERVPLDISREKRLVPPHIRKALHVRDECCVKCGAPANRTQAHHLTHWIDGGDTSLDNSCLLCSACHTDIHHNGWEVFLGNDRHPWLIPPAAVDPQRRPLPAHNRRTLNLDNLTAAA</sequence>
<keyword evidence="4" id="KW-1185">Reference proteome</keyword>
<accession>A0ABU7M9X8</accession>
<dbReference type="Proteomes" id="UP001347146">
    <property type="component" value="Unassembled WGS sequence"/>
</dbReference>
<feature type="domain" description="HNH nuclease" evidence="2">
    <location>
        <begin position="335"/>
        <end position="385"/>
    </location>
</feature>
<dbReference type="Gene3D" id="1.10.30.50">
    <property type="match status" value="1"/>
</dbReference>
<dbReference type="InterPro" id="IPR002711">
    <property type="entry name" value="HNH"/>
</dbReference>